<dbReference type="Proteomes" id="UP000319462">
    <property type="component" value="Chromosome 33"/>
</dbReference>
<dbReference type="FunFam" id="2.130.10.10:FF:001622">
    <property type="entry name" value="Dynein intermediate chain, putative"/>
    <property type="match status" value="1"/>
</dbReference>
<evidence type="ECO:0000256" key="12">
    <source>
        <dbReference type="SAM" id="MobiDB-lite"/>
    </source>
</evidence>
<dbReference type="EMBL" id="LS997632">
    <property type="protein sequence ID" value="SYZ69234.1"/>
    <property type="molecule type" value="Genomic_DNA"/>
</dbReference>
<feature type="compositionally biased region" description="Low complexity" evidence="12">
    <location>
        <begin position="596"/>
        <end position="612"/>
    </location>
</feature>
<evidence type="ECO:0000256" key="2">
    <source>
        <dbReference type="ARBA" id="ARBA00022490"/>
    </source>
</evidence>
<evidence type="ECO:0000256" key="8">
    <source>
        <dbReference type="ARBA" id="ARBA00023273"/>
    </source>
</evidence>
<dbReference type="GO" id="GO:0003341">
    <property type="term" value="P:cilium movement"/>
    <property type="evidence" value="ECO:0007669"/>
    <property type="project" value="TreeGrafter"/>
</dbReference>
<name>A0A3P3ZGS1_LEIBR</name>
<dbReference type="SUPFAM" id="SSF50978">
    <property type="entry name" value="WD40 repeat-like"/>
    <property type="match status" value="1"/>
</dbReference>
<keyword evidence="4" id="KW-0677">Repeat</keyword>
<feature type="transmembrane region" description="Helical" evidence="13">
    <location>
        <begin position="145"/>
        <end position="169"/>
    </location>
</feature>
<keyword evidence="8" id="KW-0966">Cell projection</keyword>
<keyword evidence="6" id="KW-0969">Cilium</keyword>
<evidence type="ECO:0000256" key="5">
    <source>
        <dbReference type="ARBA" id="ARBA00022846"/>
    </source>
</evidence>
<dbReference type="PANTHER" id="PTHR12442">
    <property type="entry name" value="DYNEIN INTERMEDIATE CHAIN"/>
    <property type="match status" value="1"/>
</dbReference>
<dbReference type="KEGG" id="lbz:LBRM_33_2910"/>
<evidence type="ECO:0000256" key="3">
    <source>
        <dbReference type="ARBA" id="ARBA00022574"/>
    </source>
</evidence>
<evidence type="ECO:0000313" key="14">
    <source>
        <dbReference type="EMBL" id="SYZ69234.1"/>
    </source>
</evidence>
<evidence type="ECO:0000256" key="4">
    <source>
        <dbReference type="ARBA" id="ARBA00022737"/>
    </source>
</evidence>
<dbReference type="SMART" id="SM00320">
    <property type="entry name" value="WD40"/>
    <property type="match status" value="5"/>
</dbReference>
<dbReference type="Gene3D" id="2.130.10.10">
    <property type="entry name" value="YVTN repeat-like/Quinoprotein amine dehydrogenase"/>
    <property type="match status" value="2"/>
</dbReference>
<dbReference type="InterPro" id="IPR001680">
    <property type="entry name" value="WD40_rpt"/>
</dbReference>
<dbReference type="InterPro" id="IPR050687">
    <property type="entry name" value="Dynein_IC"/>
</dbReference>
<dbReference type="InterPro" id="IPR036322">
    <property type="entry name" value="WD40_repeat_dom_sf"/>
</dbReference>
<sequence>MRLVSLSFSPSLCSSRFASPLLHLFCRGAALASLTAGRSFTCVYTRWPTSGLFVLCASVCAALSHSCSSIAVTSLKLSRLNRVLPSGLVVVVANRTLLDSAQLWCFLYSAAVTPLVCPPVCFAVCCDRGVTRPHTLSAVKSGAGVAFLFVTVAVVYYTFALSDFLFSILSSFNHSRENSGHMKNFSGSYAADSGDTMRSFTSLSSRRNQQPHSRDSVTGAALVAAATATSRGSSVAIPSILSSSRGSQQHSRGIMGTSSSLRSSAAKAAAREEARKRMHDMRAELEGVIHVLDGGINRTPLPLQPRQSLVGGVPHELQLLNRGGSAGSRTEVTQDMGGTTNLMSGYLDSSFIHSSFMFSKARRSSSKCDSIAAGSHIQSKRNSAGGDHGSGVRRRSDGGDIRSLESSLQSLSFAGNRRMSERSLSVCESSLVRQRAAAPAGNAADAPLPRLLQKNTLLEGAIYTPPAPLTANEKAAWRKATTTVVLTETPTILLYCHQDEAVSKEYAEKVTTVVERNCEYAAVEEAYRTDEGTQFHSTGAMTMRAPMKSVQTEVHPPPKKDSGALQVTPWMLKDAYAATLEATENAEEEGQEERQQQVGNAAGDAADSGAGADFEDALRDGDSIDGTGSGDDDGQSSDNGQSTLVSSETVTRTMSSGGVTVNSANAVASTIAGVEASRQWMLAETLLSTLRIMERAVVQNNMEAVQLSYRGIAMEGFSQDAVKTAAKPASAVDTSTCVSAMSPSTAVPGPLPVALNLHTTPLPAVPAEGSPMTPGAEGGAAATADRKAAAQVMGLGDPPQEAGAVLTSSVAVNSSAASPSSSPPVRLSEGIRLLWRFGSPQLTQGRGVACMAWNRRENDMLAVGYTACRRSLLQDDDNNRGNDVASSVIYKRAQGQEAHGMVCCWSLKNPLSPELILYLRGDADVTALAFSFEHPSLLAVGSSAGEIVIYDIQHDIVLPSIVPAVIGAAGGQHTGAIWELQWVPKGKEHGEFLTSISADGRVVQWAVGKSIERVPPDLMHLQRQPGMHVEKAFIAGVAEAEAAAALAESALGGKGGANKQPRRPVPRSAAGSTGARSGGGGGGGAAEEAILSRQCGGMCFDICPSDTAVYIVGTEDGSVLQCSKSQTENYDLEYEPHSDLVYRVRWSPYSAAYFLTCSADWTSRLYRVGTKKAQLRFHSVRQDAVQDVAWSHTNALIFATVTAQGNAEVWTVMDGMHPCTTVEYRDHRRLSAVLFAEQETPVLVVGDEEGDVTVFRLDAPSYKRCDLTDDEQETLLAEAVRKQLA</sequence>
<keyword evidence="3" id="KW-0853">WD repeat</keyword>
<feature type="region of interest" description="Disordered" evidence="12">
    <location>
        <begin position="239"/>
        <end position="277"/>
    </location>
</feature>
<feature type="region of interest" description="Disordered" evidence="12">
    <location>
        <begin position="1052"/>
        <end position="1085"/>
    </location>
</feature>
<keyword evidence="13" id="KW-0812">Transmembrane</keyword>
<keyword evidence="5" id="KW-0282">Flagellum</keyword>
<proteinExistence type="predicted"/>
<dbReference type="RefSeq" id="XP_001568058.1">
    <property type="nucleotide sequence ID" value="XM_001568008.1"/>
</dbReference>
<evidence type="ECO:0000256" key="7">
    <source>
        <dbReference type="ARBA" id="ARBA00023212"/>
    </source>
</evidence>
<dbReference type="GO" id="GO:0120293">
    <property type="term" value="C:dynein axonemal particle"/>
    <property type="evidence" value="ECO:0007669"/>
    <property type="project" value="UniProtKB-SubCell"/>
</dbReference>
<evidence type="ECO:0000256" key="11">
    <source>
        <dbReference type="ARBA" id="ARBA00041557"/>
    </source>
</evidence>
<reference evidence="14 15" key="1">
    <citation type="submission" date="2018-09" db="EMBL/GenBank/DDBJ databases">
        <authorList>
            <person name="Peiro R."/>
            <person name="Begona"/>
            <person name="Cbmso G."/>
            <person name="Lopez M."/>
            <person name="Gonzalez S."/>
        </authorList>
    </citation>
    <scope>NUCLEOTIDE SEQUENCE [LARGE SCALE GENOMIC DNA]</scope>
</reference>
<feature type="region of interest" description="Disordered" evidence="12">
    <location>
        <begin position="583"/>
        <end position="656"/>
    </location>
</feature>
<organism evidence="14 15">
    <name type="scientific">Leishmania braziliensis MHOM/BR/75/M2904</name>
    <dbReference type="NCBI Taxonomy" id="420245"/>
    <lineage>
        <taxon>Eukaryota</taxon>
        <taxon>Discoba</taxon>
        <taxon>Euglenozoa</taxon>
        <taxon>Kinetoplastea</taxon>
        <taxon>Metakinetoplastina</taxon>
        <taxon>Trypanosomatida</taxon>
        <taxon>Trypanosomatidae</taxon>
        <taxon>Leishmaniinae</taxon>
        <taxon>Leishmania</taxon>
        <taxon>Leishmania braziliensis species complex</taxon>
    </lineage>
</organism>
<evidence type="ECO:0000256" key="9">
    <source>
        <dbReference type="ARBA" id="ARBA00024190"/>
    </source>
</evidence>
<feature type="compositionally biased region" description="Gly residues" evidence="12">
    <location>
        <begin position="1076"/>
        <end position="1085"/>
    </location>
</feature>
<keyword evidence="7" id="KW-0206">Cytoskeleton</keyword>
<evidence type="ECO:0000256" key="6">
    <source>
        <dbReference type="ARBA" id="ARBA00023069"/>
    </source>
</evidence>
<protein>
    <recommendedName>
        <fullName evidence="10">Dynein axonemal intermediate chain 4</fullName>
    </recommendedName>
    <alternativeName>
        <fullName evidence="11">WD repeat-containing protein 78</fullName>
    </alternativeName>
</protein>
<comment type="subcellular location">
    <subcellularLocation>
        <location evidence="1">Cytoplasm</location>
        <location evidence="1">Cytoskeleton</location>
        <location evidence="1">Flagellum axoneme</location>
    </subcellularLocation>
    <subcellularLocation>
        <location evidence="9">Dynein axonemal particle</location>
    </subcellularLocation>
</comment>
<gene>
    <name evidence="14" type="ORF">LBRM2904_33.3040</name>
</gene>
<evidence type="ECO:0000313" key="15">
    <source>
        <dbReference type="Proteomes" id="UP000319462"/>
    </source>
</evidence>
<keyword evidence="13" id="KW-0472">Membrane</keyword>
<evidence type="ECO:0000256" key="13">
    <source>
        <dbReference type="SAM" id="Phobius"/>
    </source>
</evidence>
<dbReference type="GO" id="GO:0045504">
    <property type="term" value="F:dynein heavy chain binding"/>
    <property type="evidence" value="ECO:0007669"/>
    <property type="project" value="TreeGrafter"/>
</dbReference>
<feature type="region of interest" description="Disordered" evidence="12">
    <location>
        <begin position="371"/>
        <end position="401"/>
    </location>
</feature>
<dbReference type="VEuPathDB" id="TriTrypDB:LbrM.33.2910"/>
<evidence type="ECO:0000256" key="10">
    <source>
        <dbReference type="ARBA" id="ARBA00040002"/>
    </source>
</evidence>
<accession>A0A3P3ZGS1</accession>
<feature type="compositionally biased region" description="Polar residues" evidence="12">
    <location>
        <begin position="644"/>
        <end position="656"/>
    </location>
</feature>
<dbReference type="PANTHER" id="PTHR12442:SF12">
    <property type="entry name" value="DYNEIN AXONEMAL INTERMEDIATE CHAIN 4"/>
    <property type="match status" value="1"/>
</dbReference>
<dbReference type="InterPro" id="IPR015943">
    <property type="entry name" value="WD40/YVTN_repeat-like_dom_sf"/>
</dbReference>
<dbReference type="GO" id="GO:0045503">
    <property type="term" value="F:dynein light chain binding"/>
    <property type="evidence" value="ECO:0007669"/>
    <property type="project" value="TreeGrafter"/>
</dbReference>
<evidence type="ECO:0000256" key="1">
    <source>
        <dbReference type="ARBA" id="ARBA00004611"/>
    </source>
</evidence>
<keyword evidence="2" id="KW-0963">Cytoplasm</keyword>
<dbReference type="GO" id="GO:0005858">
    <property type="term" value="C:axonemal dynein complex"/>
    <property type="evidence" value="ECO:0007669"/>
    <property type="project" value="TreeGrafter"/>
</dbReference>
<feature type="compositionally biased region" description="Low complexity" evidence="12">
    <location>
        <begin position="239"/>
        <end position="268"/>
    </location>
</feature>
<keyword evidence="13" id="KW-1133">Transmembrane helix</keyword>